<keyword evidence="5" id="KW-1185">Reference proteome</keyword>
<feature type="signal peptide" evidence="2">
    <location>
        <begin position="1"/>
        <end position="23"/>
    </location>
</feature>
<dbReference type="SUPFAM" id="SSF47473">
    <property type="entry name" value="EF-hand"/>
    <property type="match status" value="1"/>
</dbReference>
<keyword evidence="2" id="KW-0732">Signal</keyword>
<dbReference type="InterPro" id="IPR018247">
    <property type="entry name" value="EF_Hand_1_Ca_BS"/>
</dbReference>
<name>A0A4R3MEH9_9HYPH</name>
<protein>
    <submittedName>
        <fullName evidence="4">EF hand domain-containing protein</fullName>
    </submittedName>
</protein>
<dbReference type="EMBL" id="SMAK01000005">
    <property type="protein sequence ID" value="TCT10719.1"/>
    <property type="molecule type" value="Genomic_DNA"/>
</dbReference>
<feature type="domain" description="EF-hand" evidence="3">
    <location>
        <begin position="97"/>
        <end position="132"/>
    </location>
</feature>
<accession>A0A4R3MEH9</accession>
<dbReference type="InterPro" id="IPR011992">
    <property type="entry name" value="EF-hand-dom_pair"/>
</dbReference>
<evidence type="ECO:0000256" key="2">
    <source>
        <dbReference type="SAM" id="SignalP"/>
    </source>
</evidence>
<dbReference type="Pfam" id="PF13202">
    <property type="entry name" value="EF-hand_5"/>
    <property type="match status" value="3"/>
</dbReference>
<dbReference type="AlphaFoldDB" id="A0A4R3MEH9"/>
<dbReference type="InterPro" id="IPR002048">
    <property type="entry name" value="EF_hand_dom"/>
</dbReference>
<dbReference type="RefSeq" id="WP_165926866.1">
    <property type="nucleotide sequence ID" value="NZ_SMAK01000005.1"/>
</dbReference>
<gene>
    <name evidence="4" type="ORF">EDC22_105219</name>
</gene>
<dbReference type="Gene3D" id="1.10.238.10">
    <property type="entry name" value="EF-hand"/>
    <property type="match status" value="1"/>
</dbReference>
<dbReference type="PROSITE" id="PS50222">
    <property type="entry name" value="EF_HAND_2"/>
    <property type="match status" value="2"/>
</dbReference>
<dbReference type="CDD" id="cd00051">
    <property type="entry name" value="EFh"/>
    <property type="match status" value="2"/>
</dbReference>
<feature type="region of interest" description="Disordered" evidence="1">
    <location>
        <begin position="171"/>
        <end position="207"/>
    </location>
</feature>
<evidence type="ECO:0000313" key="5">
    <source>
        <dbReference type="Proteomes" id="UP000295678"/>
    </source>
</evidence>
<evidence type="ECO:0000313" key="4">
    <source>
        <dbReference type="EMBL" id="TCT10719.1"/>
    </source>
</evidence>
<organism evidence="4 5">
    <name type="scientific">Tepidamorphus gemmatus</name>
    <dbReference type="NCBI Taxonomy" id="747076"/>
    <lineage>
        <taxon>Bacteria</taxon>
        <taxon>Pseudomonadati</taxon>
        <taxon>Pseudomonadota</taxon>
        <taxon>Alphaproteobacteria</taxon>
        <taxon>Hyphomicrobiales</taxon>
        <taxon>Tepidamorphaceae</taxon>
        <taxon>Tepidamorphus</taxon>
    </lineage>
</organism>
<evidence type="ECO:0000259" key="3">
    <source>
        <dbReference type="PROSITE" id="PS50222"/>
    </source>
</evidence>
<proteinExistence type="predicted"/>
<dbReference type="SMART" id="SM00054">
    <property type="entry name" value="EFh"/>
    <property type="match status" value="3"/>
</dbReference>
<dbReference type="GO" id="GO:0005509">
    <property type="term" value="F:calcium ion binding"/>
    <property type="evidence" value="ECO:0007669"/>
    <property type="project" value="InterPro"/>
</dbReference>
<dbReference type="Proteomes" id="UP000295678">
    <property type="component" value="Unassembled WGS sequence"/>
</dbReference>
<sequence length="207" mass="22606">MKTSTSLAIAAAAVAITVGLASAAVAGGHRIGWSDSSPEAGMMTSGPVRLTSYRHHWRAMPPGEMGGPMGGMMRFMMMQRVIELADKDGDGRLSAEEIETFRSDIFARHDRDGDGRLSLEEYDALFRDITRPIMVRSFQFLDPDGDGQITSEEFLRPTDRLVRMFEGGSDGGSWHGWQPRGPHPHGYWRGGDGPAGDVGPRSDDPEN</sequence>
<dbReference type="PROSITE" id="PS00018">
    <property type="entry name" value="EF_HAND_1"/>
    <property type="match status" value="2"/>
</dbReference>
<feature type="domain" description="EF-hand" evidence="3">
    <location>
        <begin position="138"/>
        <end position="164"/>
    </location>
</feature>
<comment type="caution">
    <text evidence="4">The sequence shown here is derived from an EMBL/GenBank/DDBJ whole genome shotgun (WGS) entry which is preliminary data.</text>
</comment>
<feature type="chain" id="PRO_5020523060" evidence="2">
    <location>
        <begin position="24"/>
        <end position="207"/>
    </location>
</feature>
<evidence type="ECO:0000256" key="1">
    <source>
        <dbReference type="SAM" id="MobiDB-lite"/>
    </source>
</evidence>
<reference evidence="4 5" key="1">
    <citation type="submission" date="2019-03" db="EMBL/GenBank/DDBJ databases">
        <title>Genomic Encyclopedia of Type Strains, Phase IV (KMG-IV): sequencing the most valuable type-strain genomes for metagenomic binning, comparative biology and taxonomic classification.</title>
        <authorList>
            <person name="Goeker M."/>
        </authorList>
    </citation>
    <scope>NUCLEOTIDE SEQUENCE [LARGE SCALE GENOMIC DNA]</scope>
    <source>
        <strain evidence="4 5">DSM 19345</strain>
    </source>
</reference>